<dbReference type="InterPro" id="IPR000182">
    <property type="entry name" value="GNAT_dom"/>
</dbReference>
<dbReference type="RefSeq" id="WP_348636611.1">
    <property type="nucleotide sequence ID" value="NZ_CP155618.1"/>
</dbReference>
<protein>
    <submittedName>
        <fullName evidence="2">GNAT family N-acetyltransferase</fullName>
        <ecNumber evidence="2">2.3.1.-</ecNumber>
    </submittedName>
</protein>
<dbReference type="SUPFAM" id="SSF55729">
    <property type="entry name" value="Acyl-CoA N-acyltransferases (Nat)"/>
    <property type="match status" value="1"/>
</dbReference>
<keyword evidence="3" id="KW-1185">Reference proteome</keyword>
<dbReference type="Pfam" id="PF00551">
    <property type="entry name" value="Formyl_trans_N"/>
    <property type="match status" value="1"/>
</dbReference>
<evidence type="ECO:0000313" key="3">
    <source>
        <dbReference type="Proteomes" id="UP001224325"/>
    </source>
</evidence>
<dbReference type="Gene3D" id="3.40.50.170">
    <property type="entry name" value="Formyl transferase, N-terminal domain"/>
    <property type="match status" value="1"/>
</dbReference>
<dbReference type="Gene3D" id="3.40.630.30">
    <property type="match status" value="1"/>
</dbReference>
<reference evidence="2" key="1">
    <citation type="submission" date="2024-04" db="EMBL/GenBank/DDBJ databases">
        <title>Mariniflexile litorale, isolated from the shallow sediments of the Sea of Japan.</title>
        <authorList>
            <person name="Romanenko L."/>
            <person name="Isaeva M."/>
        </authorList>
    </citation>
    <scope>NUCLEOTIDE SEQUENCE [LARGE SCALE GENOMIC DNA]</scope>
    <source>
        <strain evidence="2">KMM 9835</strain>
    </source>
</reference>
<evidence type="ECO:0000259" key="1">
    <source>
        <dbReference type="PROSITE" id="PS51186"/>
    </source>
</evidence>
<dbReference type="InterPro" id="IPR011034">
    <property type="entry name" value="Formyl_transferase-like_C_sf"/>
</dbReference>
<sequence length="380" mass="44861">MHLRDINIKDMQLIFDWANDDEVRQNAINKNKIIWEEHKEWISKKILNPNSQIFILQDEEKTIGQIRFDKTKAHFEIDYSIDKRYRGLGYGHKILCLGIQKLNQKVRNVLPIKALVQENNIASKKIFKNAKFIESGQQLYNGMKYIVYMLKPKANTYIILSSKKWNSNILIYLKNAFPWHNWIMIDNKDNFTLEQLDKVNPHTIFIPHWSLIIPSKIYSKYNCIVFHMTDLPYGRGGSPLQNLIERGYKKTKVSALKVIKEIDAGDIFLKKELNLFGTAEEIFIRANTLIETMIFEIVTFDLKPKPQEGNVVYFKRRTPEMSKIDENLQEIEKLYDHIRMLDAEGYPKAYLETNFFKFEFTRAALKTNETIITDVRIIKK</sequence>
<dbReference type="EC" id="2.3.1.-" evidence="2"/>
<keyword evidence="2" id="KW-0012">Acyltransferase</keyword>
<dbReference type="Pfam" id="PF21553">
    <property type="entry name" value="Formyl_trans_C_2"/>
    <property type="match status" value="1"/>
</dbReference>
<dbReference type="PANTHER" id="PTHR43415">
    <property type="entry name" value="SPERMIDINE N(1)-ACETYLTRANSFERASE"/>
    <property type="match status" value="1"/>
</dbReference>
<dbReference type="PANTHER" id="PTHR43415:SF3">
    <property type="entry name" value="GNAT-FAMILY ACETYLTRANSFERASE"/>
    <property type="match status" value="1"/>
</dbReference>
<dbReference type="InterPro" id="IPR002376">
    <property type="entry name" value="Formyl_transf_N"/>
</dbReference>
<evidence type="ECO:0000313" key="2">
    <source>
        <dbReference type="EMBL" id="XBL15726.1"/>
    </source>
</evidence>
<dbReference type="Proteomes" id="UP001224325">
    <property type="component" value="Chromosome"/>
</dbReference>
<dbReference type="KEGG" id="mlil:QLS71_006845"/>
<dbReference type="Pfam" id="PF13302">
    <property type="entry name" value="Acetyltransf_3"/>
    <property type="match status" value="1"/>
</dbReference>
<feature type="domain" description="N-acetyltransferase" evidence="1">
    <location>
        <begin position="1"/>
        <end position="154"/>
    </location>
</feature>
<dbReference type="InterPro" id="IPR049355">
    <property type="entry name" value="Formyl_trans-like_C"/>
</dbReference>
<dbReference type="Gene3D" id="3.10.25.20">
    <property type="match status" value="1"/>
</dbReference>
<dbReference type="InterPro" id="IPR036477">
    <property type="entry name" value="Formyl_transf_N_sf"/>
</dbReference>
<keyword evidence="2" id="KW-0808">Transferase</keyword>
<dbReference type="CDD" id="cd08821">
    <property type="entry name" value="FMT_core_like_1"/>
    <property type="match status" value="1"/>
</dbReference>
<dbReference type="AlphaFoldDB" id="A0AAU7EL90"/>
<dbReference type="SUPFAM" id="SSF53328">
    <property type="entry name" value="Formyltransferase"/>
    <property type="match status" value="1"/>
</dbReference>
<name>A0AAU7EL90_9FLAO</name>
<gene>
    <name evidence="2" type="ORF">QLS71_006845</name>
</gene>
<dbReference type="EMBL" id="CP155618">
    <property type="protein sequence ID" value="XBL15726.1"/>
    <property type="molecule type" value="Genomic_DNA"/>
</dbReference>
<dbReference type="GO" id="GO:0016747">
    <property type="term" value="F:acyltransferase activity, transferring groups other than amino-acyl groups"/>
    <property type="evidence" value="ECO:0007669"/>
    <property type="project" value="InterPro"/>
</dbReference>
<accession>A0AAU7EL90</accession>
<dbReference type="InterPro" id="IPR016181">
    <property type="entry name" value="Acyl_CoA_acyltransferase"/>
</dbReference>
<proteinExistence type="predicted"/>
<dbReference type="SUPFAM" id="SSF50486">
    <property type="entry name" value="FMT C-terminal domain-like"/>
    <property type="match status" value="1"/>
</dbReference>
<organism evidence="2 3">
    <name type="scientific">Mariniflexile litorale</name>
    <dbReference type="NCBI Taxonomy" id="3045158"/>
    <lineage>
        <taxon>Bacteria</taxon>
        <taxon>Pseudomonadati</taxon>
        <taxon>Bacteroidota</taxon>
        <taxon>Flavobacteriia</taxon>
        <taxon>Flavobacteriales</taxon>
        <taxon>Flavobacteriaceae</taxon>
        <taxon>Mariniflexile</taxon>
    </lineage>
</organism>
<dbReference type="PROSITE" id="PS51186">
    <property type="entry name" value="GNAT"/>
    <property type="match status" value="1"/>
</dbReference>